<comment type="pathway">
    <text evidence="4">Lipid metabolism; fatty acid biosynthesis.</text>
</comment>
<dbReference type="InterPro" id="IPR011053">
    <property type="entry name" value="Single_hybrid_motif"/>
</dbReference>
<gene>
    <name evidence="6" type="primary">accB</name>
    <name evidence="6" type="ORF">CVIC9261_01435</name>
</gene>
<protein>
    <recommendedName>
        <fullName evidence="2 4">Biotin carboxyl carrier protein of acetyl-CoA carboxylase</fullName>
    </recommendedName>
</protein>
<dbReference type="EMBL" id="CP144916">
    <property type="protein sequence ID" value="WWC42022.1"/>
    <property type="molecule type" value="Genomic_DNA"/>
</dbReference>
<reference evidence="6 7" key="1">
    <citation type="journal article" date="2017" name="Genome Biol. Evol.">
        <title>Comparative Genomic Analysis Identifies a Campylobacter Clade Deficient in Selenium Metabolism.</title>
        <authorList>
            <person name="Miller W.G."/>
            <person name="Yee E."/>
            <person name="Lopes B.S."/>
            <person name="Chapman M.H."/>
            <person name="Huynh S."/>
            <person name="Bono J.L."/>
            <person name="Parker C.T."/>
            <person name="Strachan N.J.C."/>
            <person name="Forbes K.J."/>
        </authorList>
    </citation>
    <scope>NUCLEOTIDE SEQUENCE [LARGE SCALE GENOMIC DNA]</scope>
    <source>
        <strain evidence="6 7">RM9261</strain>
    </source>
</reference>
<dbReference type="PROSITE" id="PS50968">
    <property type="entry name" value="BIOTINYL_LIPOYL"/>
    <property type="match status" value="1"/>
</dbReference>
<keyword evidence="7" id="KW-1185">Reference proteome</keyword>
<organism evidence="6 7">
    <name type="scientific">Campylobacter vicugnae</name>
    <dbReference type="NCBI Taxonomy" id="1660076"/>
    <lineage>
        <taxon>Bacteria</taxon>
        <taxon>Pseudomonadati</taxon>
        <taxon>Campylobacterota</taxon>
        <taxon>Epsilonproteobacteria</taxon>
        <taxon>Campylobacterales</taxon>
        <taxon>Campylobacteraceae</taxon>
        <taxon>Campylobacter</taxon>
    </lineage>
</organism>
<dbReference type="InterPro" id="IPR001249">
    <property type="entry name" value="AcCoA_biotinCC"/>
</dbReference>
<proteinExistence type="predicted"/>
<dbReference type="RefSeq" id="WP_086302852.1">
    <property type="nucleotide sequence ID" value="NZ_CP018793.1"/>
</dbReference>
<name>A0ABZ2E8I5_9BACT</name>
<dbReference type="CDD" id="cd06850">
    <property type="entry name" value="biotinyl_domain"/>
    <property type="match status" value="1"/>
</dbReference>
<keyword evidence="4" id="KW-0444">Lipid biosynthesis</keyword>
<dbReference type="InterPro" id="IPR000089">
    <property type="entry name" value="Biotin_lipoyl"/>
</dbReference>
<feature type="domain" description="Lipoyl-binding" evidence="5">
    <location>
        <begin position="72"/>
        <end position="148"/>
    </location>
</feature>
<dbReference type="GeneID" id="93112731"/>
<dbReference type="PANTHER" id="PTHR45266">
    <property type="entry name" value="OXALOACETATE DECARBOXYLASE ALPHA CHAIN"/>
    <property type="match status" value="1"/>
</dbReference>
<dbReference type="SUPFAM" id="SSF51230">
    <property type="entry name" value="Single hybrid motif"/>
    <property type="match status" value="1"/>
</dbReference>
<dbReference type="PANTHER" id="PTHR45266:SF3">
    <property type="entry name" value="OXALOACETATE DECARBOXYLASE ALPHA CHAIN"/>
    <property type="match status" value="1"/>
</dbReference>
<keyword evidence="6" id="KW-0436">Ligase</keyword>
<dbReference type="Pfam" id="PF00364">
    <property type="entry name" value="Biotin_lipoyl"/>
    <property type="match status" value="1"/>
</dbReference>
<dbReference type="InterPro" id="IPR050709">
    <property type="entry name" value="Biotin_Carboxyl_Carrier/Decarb"/>
</dbReference>
<accession>A0ABZ2E8I5</accession>
<evidence type="ECO:0000313" key="7">
    <source>
        <dbReference type="Proteomes" id="UP001318120"/>
    </source>
</evidence>
<keyword evidence="4" id="KW-0276">Fatty acid metabolism</keyword>
<dbReference type="Proteomes" id="UP001318120">
    <property type="component" value="Chromosome"/>
</dbReference>
<sequence length="150" mass="16285">MTRDEIKELMSFFDETNINKIKIKNGDFAIELEKYEPCEQSSAPALACPPIPAPAPINVVVNEKTVTTSSATDTLNAPMVGTFYIAPSPGAASFVKVGQTVRKGDTIGIIEAMKIMNEIEAEFDCRIIKAIVADGQPVEFGMALFEVEKI</sequence>
<evidence type="ECO:0000259" key="5">
    <source>
        <dbReference type="PROSITE" id="PS50968"/>
    </source>
</evidence>
<evidence type="ECO:0000256" key="1">
    <source>
        <dbReference type="ARBA" id="ARBA00003761"/>
    </source>
</evidence>
<dbReference type="PRINTS" id="PR01071">
    <property type="entry name" value="ACOABIOTINCC"/>
</dbReference>
<keyword evidence="3 4" id="KW-0092">Biotin</keyword>
<comment type="function">
    <text evidence="1 4">This protein is a component of the acetyl coenzyme A carboxylase complex; first, biotin carboxylase catalyzes the carboxylation of the carrier protein and then the transcarboxylase transfers the carboxyl group to form malonyl-CoA.</text>
</comment>
<evidence type="ECO:0000256" key="3">
    <source>
        <dbReference type="ARBA" id="ARBA00023267"/>
    </source>
</evidence>
<evidence type="ECO:0000313" key="6">
    <source>
        <dbReference type="EMBL" id="WWC42022.1"/>
    </source>
</evidence>
<dbReference type="NCBIfam" id="TIGR00531">
    <property type="entry name" value="BCCP"/>
    <property type="match status" value="1"/>
</dbReference>
<keyword evidence="4" id="KW-0443">Lipid metabolism</keyword>
<evidence type="ECO:0000256" key="4">
    <source>
        <dbReference type="RuleBase" id="RU364072"/>
    </source>
</evidence>
<keyword evidence="4" id="KW-0275">Fatty acid biosynthesis</keyword>
<evidence type="ECO:0000256" key="2">
    <source>
        <dbReference type="ARBA" id="ARBA00017562"/>
    </source>
</evidence>
<dbReference type="Gene3D" id="2.40.50.100">
    <property type="match status" value="1"/>
</dbReference>
<dbReference type="GO" id="GO:0003989">
    <property type="term" value="F:acetyl-CoA carboxylase activity"/>
    <property type="evidence" value="ECO:0007669"/>
    <property type="project" value="UniProtKB-EC"/>
</dbReference>